<organism evidence="2 3">
    <name type="scientific">Symbiodinium natans</name>
    <dbReference type="NCBI Taxonomy" id="878477"/>
    <lineage>
        <taxon>Eukaryota</taxon>
        <taxon>Sar</taxon>
        <taxon>Alveolata</taxon>
        <taxon>Dinophyceae</taxon>
        <taxon>Suessiales</taxon>
        <taxon>Symbiodiniaceae</taxon>
        <taxon>Symbiodinium</taxon>
    </lineage>
</organism>
<evidence type="ECO:0000313" key="3">
    <source>
        <dbReference type="Proteomes" id="UP000604046"/>
    </source>
</evidence>
<proteinExistence type="predicted"/>
<dbReference type="AlphaFoldDB" id="A0A812LCQ9"/>
<dbReference type="OrthoDB" id="427020at2759"/>
<sequence length="829" mass="92249">MTTAAVRSHWVCIVIGIWNYDEGGRLESLQDVEQEHAEVTQAVLDSGLCEREDVYSLANATYDEVKEAIQKAVDSLKRCSKLLVVYMGHSYCDEKNRNHTWIVPSPGLKWNNCILLEDEVARQVSKEGSDTRFLDICWIFSSCRTDCAYSRLFGQPEPVAAPVYSSNDTHWKFYACPKRHEVMDTPFLGCVLASLLRAHPDSLQSLLRKLKDEVRYVSLGEVHPELLEDPTRDVTLFGTAAVPRRPIMTDAVLFFLEKAVLMRQHLVELVSREISNYASARAGLAALADVVKGSSDWVFDLSLQLAVLKEESLLSVKEAVEKYKVENERLQERRVPQEEVNSWGKIPKESVRSFLTALCNRDLAELTPEVSNATRKYLRKMAQAHRKVSYPTSLGGASSGIRESVKIGGSVGTLSFEEQDAFFEEVTRLAEILNISVDMAHFGTGCLLIVLILSRPLLVHQKQAFCGELHAYLQSKEQSSLAFARKPVFQSSLPRADNLVDMVESIRSGLKSPVNSCWLNVRGLKALMAKWIDEGNFESGSASSDFRLRIVCREGEMEDGEWLRGTSDLQVVAEPTWPFWKQSSAFKELDAELTGLLHNLSKREMDGGLLWADTASFMDLALVISSLAAEPDLRDLVLRALRGDEASRCQGPRDLEIHLWEEILAGDKCSVEASTKSAHHSAELPAGTMARTTGELGDQGYRTSTSIPSGSSTAVAEVGGEKAVLDRLDQVEMLEGGKQLLDQIEKFPQSKQCLLQLIAVARFMSAAAFPQFVDVLRGLSQPVATRGSSASDHNEEIDEGLAQTLEKLRDDIEKEGVDRAIDLFIEEWN</sequence>
<protein>
    <submittedName>
        <fullName evidence="2">Uncharacterized protein</fullName>
    </submittedName>
</protein>
<dbReference type="EMBL" id="CAJNDS010001024">
    <property type="protein sequence ID" value="CAE7244428.1"/>
    <property type="molecule type" value="Genomic_DNA"/>
</dbReference>
<keyword evidence="3" id="KW-1185">Reference proteome</keyword>
<accession>A0A812LCQ9</accession>
<name>A0A812LCQ9_9DINO</name>
<feature type="compositionally biased region" description="Polar residues" evidence="1">
    <location>
        <begin position="701"/>
        <end position="713"/>
    </location>
</feature>
<gene>
    <name evidence="2" type="ORF">SNAT2548_LOCUS11432</name>
</gene>
<dbReference type="Proteomes" id="UP000604046">
    <property type="component" value="Unassembled WGS sequence"/>
</dbReference>
<comment type="caution">
    <text evidence="2">The sequence shown here is derived from an EMBL/GenBank/DDBJ whole genome shotgun (WGS) entry which is preliminary data.</text>
</comment>
<evidence type="ECO:0000256" key="1">
    <source>
        <dbReference type="SAM" id="MobiDB-lite"/>
    </source>
</evidence>
<feature type="region of interest" description="Disordered" evidence="1">
    <location>
        <begin position="678"/>
        <end position="713"/>
    </location>
</feature>
<reference evidence="2" key="1">
    <citation type="submission" date="2021-02" db="EMBL/GenBank/DDBJ databases">
        <authorList>
            <person name="Dougan E. K."/>
            <person name="Rhodes N."/>
            <person name="Thang M."/>
            <person name="Chan C."/>
        </authorList>
    </citation>
    <scope>NUCLEOTIDE SEQUENCE</scope>
</reference>
<evidence type="ECO:0000313" key="2">
    <source>
        <dbReference type="EMBL" id="CAE7244428.1"/>
    </source>
</evidence>